<comment type="caution">
    <text evidence="1">The sequence shown here is derived from an EMBL/GenBank/DDBJ whole genome shotgun (WGS) entry which is preliminary data.</text>
</comment>
<dbReference type="RefSeq" id="WP_104725132.1">
    <property type="nucleotide sequence ID" value="NZ_FZNE01000015.1"/>
</dbReference>
<dbReference type="EMBL" id="NXLU01000003">
    <property type="protein sequence ID" value="RDU69294.1"/>
    <property type="molecule type" value="Genomic_DNA"/>
</dbReference>
<evidence type="ECO:0008006" key="3">
    <source>
        <dbReference type="Google" id="ProtNLM"/>
    </source>
</evidence>
<sequence>MEWLNEAIVLEKKGQREKASRIYHKLLSLGQSPLQAKIGIIRTRHEWVKFEGVSLENKLFFQEAQGERQIQEIERWLIK</sequence>
<gene>
    <name evidence="1" type="ORF">CQA62_03915</name>
</gene>
<evidence type="ECO:0000313" key="2">
    <source>
        <dbReference type="Proteomes" id="UP000257067"/>
    </source>
</evidence>
<protein>
    <recommendedName>
        <fullName evidence="3">Tetratricopeptide repeat protein</fullName>
    </recommendedName>
</protein>
<organism evidence="1 2">
    <name type="scientific">Helicobacter cholecystus</name>
    <dbReference type="NCBI Taxonomy" id="45498"/>
    <lineage>
        <taxon>Bacteria</taxon>
        <taxon>Pseudomonadati</taxon>
        <taxon>Campylobacterota</taxon>
        <taxon>Epsilonproteobacteria</taxon>
        <taxon>Campylobacterales</taxon>
        <taxon>Helicobacteraceae</taxon>
        <taxon>Helicobacter</taxon>
    </lineage>
</organism>
<proteinExistence type="predicted"/>
<dbReference type="OrthoDB" id="9814069at2"/>
<evidence type="ECO:0000313" key="1">
    <source>
        <dbReference type="EMBL" id="RDU69294.1"/>
    </source>
</evidence>
<accession>A0A3D8IXG0</accession>
<keyword evidence="2" id="KW-1185">Reference proteome</keyword>
<reference evidence="1 2" key="1">
    <citation type="submission" date="2018-04" db="EMBL/GenBank/DDBJ databases">
        <title>Novel Campyloabacter and Helicobacter Species and Strains.</title>
        <authorList>
            <person name="Mannion A.J."/>
            <person name="Shen Z."/>
            <person name="Fox J.G."/>
        </authorList>
    </citation>
    <scope>NUCLEOTIDE SEQUENCE [LARGE SCALE GENOMIC DNA]</scope>
    <source>
        <strain evidence="1 2">ATCC 700242</strain>
    </source>
</reference>
<dbReference type="Proteomes" id="UP000257067">
    <property type="component" value="Unassembled WGS sequence"/>
</dbReference>
<dbReference type="AlphaFoldDB" id="A0A3D8IXG0"/>
<name>A0A3D8IXG0_9HELI</name>